<keyword evidence="2" id="KW-1185">Reference proteome</keyword>
<name>A0A7T8GP35_CALRO</name>
<evidence type="ECO:0000313" key="1">
    <source>
        <dbReference type="EMBL" id="QQP35135.1"/>
    </source>
</evidence>
<gene>
    <name evidence="1" type="ORF">FKW44_023279</name>
</gene>
<dbReference type="AlphaFoldDB" id="A0A7T8GP35"/>
<reference evidence="2" key="1">
    <citation type="submission" date="2021-01" db="EMBL/GenBank/DDBJ databases">
        <title>Caligus Genome Assembly.</title>
        <authorList>
            <person name="Gallardo-Escarate C."/>
        </authorList>
    </citation>
    <scope>NUCLEOTIDE SEQUENCE [LARGE SCALE GENOMIC DNA]</scope>
</reference>
<accession>A0A7T8GP35</accession>
<proteinExistence type="predicted"/>
<sequence>MAVKELNIMSYKRGQAHLLTGKMKEVRLGRCNKVLNSMNSATSPTLKLFFDEIFAVDRPSNRQNPWWWPRPR</sequence>
<dbReference type="Proteomes" id="UP000595437">
    <property type="component" value="Chromosome 18"/>
</dbReference>
<evidence type="ECO:0000313" key="2">
    <source>
        <dbReference type="Proteomes" id="UP000595437"/>
    </source>
</evidence>
<protein>
    <submittedName>
        <fullName evidence="1">Uncharacterized protein</fullName>
    </submittedName>
</protein>
<organism evidence="1 2">
    <name type="scientific">Caligus rogercresseyi</name>
    <name type="common">Sea louse</name>
    <dbReference type="NCBI Taxonomy" id="217165"/>
    <lineage>
        <taxon>Eukaryota</taxon>
        <taxon>Metazoa</taxon>
        <taxon>Ecdysozoa</taxon>
        <taxon>Arthropoda</taxon>
        <taxon>Crustacea</taxon>
        <taxon>Multicrustacea</taxon>
        <taxon>Hexanauplia</taxon>
        <taxon>Copepoda</taxon>
        <taxon>Siphonostomatoida</taxon>
        <taxon>Caligidae</taxon>
        <taxon>Caligus</taxon>
    </lineage>
</organism>
<dbReference type="OrthoDB" id="6768201at2759"/>
<dbReference type="EMBL" id="CP045907">
    <property type="protein sequence ID" value="QQP35135.1"/>
    <property type="molecule type" value="Genomic_DNA"/>
</dbReference>